<evidence type="ECO:0000256" key="1">
    <source>
        <dbReference type="SAM" id="Phobius"/>
    </source>
</evidence>
<feature type="transmembrane region" description="Helical" evidence="1">
    <location>
        <begin position="41"/>
        <end position="64"/>
    </location>
</feature>
<dbReference type="NCBIfam" id="TIGR01639">
    <property type="entry name" value="P_fal_TIGR01639"/>
    <property type="match status" value="1"/>
</dbReference>
<dbReference type="InterPro" id="IPR006526">
    <property type="entry name" value="Export_prot_PHISTa/b/c"/>
</dbReference>
<name>A0A024UYL0_PLAFA</name>
<accession>A0A024UYL0</accession>
<keyword evidence="1" id="KW-1133">Transmembrane helix</keyword>
<evidence type="ECO:0000313" key="2">
    <source>
        <dbReference type="EMBL" id="ETW15656.1"/>
    </source>
</evidence>
<dbReference type="EMBL" id="KI925155">
    <property type="protein sequence ID" value="ETW15656.1"/>
    <property type="molecule type" value="Genomic_DNA"/>
</dbReference>
<feature type="transmembrane region" description="Helical" evidence="1">
    <location>
        <begin position="12"/>
        <end position="29"/>
    </location>
</feature>
<gene>
    <name evidence="2" type="ORF">PFFVO_05436</name>
</gene>
<dbReference type="OrthoDB" id="378419at2759"/>
<evidence type="ECO:0000313" key="3">
    <source>
        <dbReference type="Proteomes" id="UP000030690"/>
    </source>
</evidence>
<organism evidence="2 3">
    <name type="scientific">Plasmodium falciparum Vietnam Oak-Knoll</name>
    <name type="common">FVO</name>
    <dbReference type="NCBI Taxonomy" id="1036723"/>
    <lineage>
        <taxon>Eukaryota</taxon>
        <taxon>Sar</taxon>
        <taxon>Alveolata</taxon>
        <taxon>Apicomplexa</taxon>
        <taxon>Aconoidasida</taxon>
        <taxon>Haemosporida</taxon>
        <taxon>Plasmodiidae</taxon>
        <taxon>Plasmodium</taxon>
        <taxon>Plasmodium (Laverania)</taxon>
    </lineage>
</organism>
<protein>
    <submittedName>
        <fullName evidence="2">Uncharacterized protein</fullName>
    </submittedName>
</protein>
<reference evidence="2 3" key="2">
    <citation type="submission" date="2013-02" db="EMBL/GenBank/DDBJ databases">
        <title>The Genome Sequence of Plasmodium falciparum Vietnam Oak-Knoll (FVO).</title>
        <authorList>
            <consortium name="The Broad Institute Genome Sequencing Platform"/>
            <consortium name="The Broad Institute Genome Sequencing Center for Infectious Disease"/>
            <person name="Neafsey D."/>
            <person name="Cheeseman I."/>
            <person name="Volkman S."/>
            <person name="Adams J."/>
            <person name="Walker B."/>
            <person name="Young S.K."/>
            <person name="Zeng Q."/>
            <person name="Gargeya S."/>
            <person name="Fitzgerald M."/>
            <person name="Haas B."/>
            <person name="Abouelleil A."/>
            <person name="Alvarado L."/>
            <person name="Arachchi H.M."/>
            <person name="Berlin A.M."/>
            <person name="Chapman S.B."/>
            <person name="Dewar J."/>
            <person name="Goldberg J."/>
            <person name="Griggs A."/>
            <person name="Gujja S."/>
            <person name="Hansen M."/>
            <person name="Howarth C."/>
            <person name="Imamovic A."/>
            <person name="Larimer J."/>
            <person name="McCowan C."/>
            <person name="Murphy C."/>
            <person name="Neiman D."/>
            <person name="Pearson M."/>
            <person name="Priest M."/>
            <person name="Roberts A."/>
            <person name="Saif S."/>
            <person name="Shea T."/>
            <person name="Sisk P."/>
            <person name="Sykes S."/>
            <person name="Wortman J."/>
            <person name="Nusbaum C."/>
            <person name="Birren B."/>
        </authorList>
    </citation>
    <scope>NUCLEOTIDE SEQUENCE [LARGE SCALE GENOMIC DNA]</scope>
    <source>
        <strain evidence="3">Vietnam Oak-Knoll (FVO)</strain>
    </source>
</reference>
<proteinExistence type="predicted"/>
<dbReference type="AlphaFoldDB" id="A0A024UYL0"/>
<sequence length="303" mass="36153">MIGVDFCSFFNKIFIFLFLKASCFEFFYLGNEYQNSSKVFILLKCLLSFSMYLILVMTLFLLLWCIMGNNLPSYMTWISRSVNDIIHMGLENDSESDEFKSIIEDNTIVVEDSTDTSYKDARYFYTEHIFSSYTSSGSYESILSTKKCTDLSAFESKEDIYILLCSLSEIPKKCEILGIWYQAIYIARNSSKMQEHLKEYMCCHFENYPKEVLCDFKESINIILRNFSHEVSFKMYPLLMKYNKRFIKLVEIKPNFNIIVQYIWAFTEFLDRIKRDIYCKYRIVCYKYIIDYKEHLKNNNNVL</sequence>
<reference evidence="2 3" key="1">
    <citation type="submission" date="2013-02" db="EMBL/GenBank/DDBJ databases">
        <title>The Genome Annotation of Plasmodium falciparum Vietnam Oak-Knoll (FVO).</title>
        <authorList>
            <consortium name="The Broad Institute Genome Sequencing Platform"/>
            <consortium name="The Broad Institute Genome Sequencing Center for Infectious Disease"/>
            <person name="Neafsey D."/>
            <person name="Hoffman S."/>
            <person name="Volkman S."/>
            <person name="Rosenthal P."/>
            <person name="Walker B."/>
            <person name="Young S.K."/>
            <person name="Zeng Q."/>
            <person name="Gargeya S."/>
            <person name="Fitzgerald M."/>
            <person name="Haas B."/>
            <person name="Abouelleil A."/>
            <person name="Allen A.W."/>
            <person name="Alvarado L."/>
            <person name="Arachchi H.M."/>
            <person name="Berlin A.M."/>
            <person name="Chapman S.B."/>
            <person name="Gainer-Dewar J."/>
            <person name="Goldberg J."/>
            <person name="Griggs A."/>
            <person name="Gujja S."/>
            <person name="Hansen M."/>
            <person name="Howarth C."/>
            <person name="Imamovic A."/>
            <person name="Ireland A."/>
            <person name="Larimer J."/>
            <person name="McCowan C."/>
            <person name="Murphy C."/>
            <person name="Pearson M."/>
            <person name="Poon T.W."/>
            <person name="Priest M."/>
            <person name="Roberts A."/>
            <person name="Saif S."/>
            <person name="Shea T."/>
            <person name="Sisk P."/>
            <person name="Sykes S."/>
            <person name="Wortman J."/>
            <person name="Nusbaum C."/>
            <person name="Birren B."/>
        </authorList>
    </citation>
    <scope>NUCLEOTIDE SEQUENCE [LARGE SCALE GENOMIC DNA]</scope>
    <source>
        <strain evidence="3">Vietnam Oak-Knoll (FVO)</strain>
    </source>
</reference>
<keyword evidence="1" id="KW-0472">Membrane</keyword>
<dbReference type="Proteomes" id="UP000030690">
    <property type="component" value="Unassembled WGS sequence"/>
</dbReference>
<dbReference type="SMR" id="A0A024UYL0"/>
<keyword evidence="1" id="KW-0812">Transmembrane</keyword>